<reference evidence="1 2" key="1">
    <citation type="journal article" date="2022" name="Allergy">
        <title>Genome assembly and annotation of Periplaneta americana reveal a comprehensive cockroach allergen profile.</title>
        <authorList>
            <person name="Wang L."/>
            <person name="Xiong Q."/>
            <person name="Saelim N."/>
            <person name="Wang L."/>
            <person name="Nong W."/>
            <person name="Wan A.T."/>
            <person name="Shi M."/>
            <person name="Liu X."/>
            <person name="Cao Q."/>
            <person name="Hui J.H.L."/>
            <person name="Sookrung N."/>
            <person name="Leung T.F."/>
            <person name="Tungtrongchitr A."/>
            <person name="Tsui S.K.W."/>
        </authorList>
    </citation>
    <scope>NUCLEOTIDE SEQUENCE [LARGE SCALE GENOMIC DNA]</scope>
    <source>
        <strain evidence="1">PWHHKU_190912</strain>
    </source>
</reference>
<proteinExistence type="predicted"/>
<protein>
    <submittedName>
        <fullName evidence="1">Uncharacterized protein</fullName>
    </submittedName>
</protein>
<dbReference type="EMBL" id="JAJSOF020000038">
    <property type="protein sequence ID" value="KAJ4427604.1"/>
    <property type="molecule type" value="Genomic_DNA"/>
</dbReference>
<sequence>MSNIFKAPNRVTKFSEMAPGAPLPPQPVTTRVGHGWMLQSIYFLMYRSTYDISMQILMSSYDLNEMEAQKNSVIGAAKNLKEQHADALSTNHTGYPLSVSGQPGLDNTVVTTCLSSSLFVIYKTILAGYVARMLEFRNVYKVLVGRPEGKRPLGRPRRRWEDNIKMDLREVGYDDRDWINLAQDRDRWRAYVRAAMNLRVP</sequence>
<accession>A0ABQ8S0U1</accession>
<comment type="caution">
    <text evidence="1">The sequence shown here is derived from an EMBL/GenBank/DDBJ whole genome shotgun (WGS) entry which is preliminary data.</text>
</comment>
<dbReference type="Proteomes" id="UP001148838">
    <property type="component" value="Unassembled WGS sequence"/>
</dbReference>
<keyword evidence="2" id="KW-1185">Reference proteome</keyword>
<name>A0ABQ8S0U1_PERAM</name>
<evidence type="ECO:0000313" key="2">
    <source>
        <dbReference type="Proteomes" id="UP001148838"/>
    </source>
</evidence>
<organism evidence="1 2">
    <name type="scientific">Periplaneta americana</name>
    <name type="common">American cockroach</name>
    <name type="synonym">Blatta americana</name>
    <dbReference type="NCBI Taxonomy" id="6978"/>
    <lineage>
        <taxon>Eukaryota</taxon>
        <taxon>Metazoa</taxon>
        <taxon>Ecdysozoa</taxon>
        <taxon>Arthropoda</taxon>
        <taxon>Hexapoda</taxon>
        <taxon>Insecta</taxon>
        <taxon>Pterygota</taxon>
        <taxon>Neoptera</taxon>
        <taxon>Polyneoptera</taxon>
        <taxon>Dictyoptera</taxon>
        <taxon>Blattodea</taxon>
        <taxon>Blattoidea</taxon>
        <taxon>Blattidae</taxon>
        <taxon>Blattinae</taxon>
        <taxon>Periplaneta</taxon>
    </lineage>
</organism>
<gene>
    <name evidence="1" type="ORF">ANN_25252</name>
</gene>
<evidence type="ECO:0000313" key="1">
    <source>
        <dbReference type="EMBL" id="KAJ4427604.1"/>
    </source>
</evidence>